<comment type="cofactor">
    <cofactor evidence="1">
        <name>pyridoxal 5'-phosphate</name>
        <dbReference type="ChEBI" id="CHEBI:597326"/>
    </cofactor>
</comment>
<name>A0A5N6E3L9_ASPPA</name>
<dbReference type="CDD" id="cd00609">
    <property type="entry name" value="AAT_like"/>
    <property type="match status" value="1"/>
</dbReference>
<dbReference type="PANTHER" id="PTHR42885">
    <property type="entry name" value="HISTIDINOL-PHOSPHATE AMINOTRANSFERASE-RELATED"/>
    <property type="match status" value="1"/>
</dbReference>
<dbReference type="InterPro" id="IPR015421">
    <property type="entry name" value="PyrdxlP-dep_Trfase_major"/>
</dbReference>
<keyword evidence="6" id="KW-0663">Pyridoxal phosphate</keyword>
<accession>A0A5N6E3L9</accession>
<proteinExistence type="predicted"/>
<dbReference type="Gene3D" id="3.40.640.10">
    <property type="entry name" value="Type I PLP-dependent aspartate aminotransferase-like (Major domain)"/>
    <property type="match status" value="1"/>
</dbReference>
<dbReference type="GO" id="GO:0004400">
    <property type="term" value="F:histidinol-phosphate transaminase activity"/>
    <property type="evidence" value="ECO:0007669"/>
    <property type="project" value="UniProtKB-EC"/>
</dbReference>
<evidence type="ECO:0000256" key="6">
    <source>
        <dbReference type="ARBA" id="ARBA00022898"/>
    </source>
</evidence>
<feature type="domain" description="Aminotransferase class I/classII large" evidence="8">
    <location>
        <begin position="35"/>
        <end position="398"/>
    </location>
</feature>
<evidence type="ECO:0000259" key="8">
    <source>
        <dbReference type="Pfam" id="PF00155"/>
    </source>
</evidence>
<gene>
    <name evidence="9" type="ORF">BDV34DRAFT_208708</name>
</gene>
<comment type="catalytic activity">
    <reaction evidence="7">
        <text>L-histidinol phosphate + 2-oxoglutarate = 3-(imidazol-4-yl)-2-oxopropyl phosphate + L-glutamate</text>
        <dbReference type="Rhea" id="RHEA:23744"/>
        <dbReference type="ChEBI" id="CHEBI:16810"/>
        <dbReference type="ChEBI" id="CHEBI:29985"/>
        <dbReference type="ChEBI" id="CHEBI:57766"/>
        <dbReference type="ChEBI" id="CHEBI:57980"/>
        <dbReference type="EC" id="2.6.1.9"/>
    </reaction>
</comment>
<keyword evidence="5 9" id="KW-0808">Transferase</keyword>
<evidence type="ECO:0000256" key="1">
    <source>
        <dbReference type="ARBA" id="ARBA00001933"/>
    </source>
</evidence>
<dbReference type="Proteomes" id="UP000326532">
    <property type="component" value="Unassembled WGS sequence"/>
</dbReference>
<keyword evidence="10" id="KW-1185">Reference proteome</keyword>
<evidence type="ECO:0000256" key="3">
    <source>
        <dbReference type="ARBA" id="ARBA00012748"/>
    </source>
</evidence>
<dbReference type="InterPro" id="IPR015424">
    <property type="entry name" value="PyrdxlP-dep_Trfase"/>
</dbReference>
<evidence type="ECO:0000256" key="7">
    <source>
        <dbReference type="ARBA" id="ARBA00047481"/>
    </source>
</evidence>
<dbReference type="AlphaFoldDB" id="A0A5N6E3L9"/>
<evidence type="ECO:0000256" key="4">
    <source>
        <dbReference type="ARBA" id="ARBA00022576"/>
    </source>
</evidence>
<reference evidence="9 10" key="1">
    <citation type="submission" date="2019-04" db="EMBL/GenBank/DDBJ databases">
        <title>Fungal friends and foes A comparative genomics study of 23 Aspergillus species from section Flavi.</title>
        <authorList>
            <consortium name="DOE Joint Genome Institute"/>
            <person name="Kjaerbolling I."/>
            <person name="Vesth T.C."/>
            <person name="Frisvad J.C."/>
            <person name="Nybo J.L."/>
            <person name="Theobald S."/>
            <person name="Kildgaard S."/>
            <person name="Petersen T.I."/>
            <person name="Kuo A."/>
            <person name="Sato A."/>
            <person name="Lyhne E.K."/>
            <person name="Kogle M.E."/>
            <person name="Wiebenga A."/>
            <person name="Kun R.S."/>
            <person name="Lubbers R.J."/>
            <person name="Makela M.R."/>
            <person name="Barry K."/>
            <person name="Chovatia M."/>
            <person name="Clum A."/>
            <person name="Daum C."/>
            <person name="Haridas S."/>
            <person name="He G."/>
            <person name="LaButti K."/>
            <person name="Lipzen A."/>
            <person name="Mondo S."/>
            <person name="Pangilinan J."/>
            <person name="Riley R."/>
            <person name="Salamov A."/>
            <person name="Simmons B.A."/>
            <person name="Magnuson J.K."/>
            <person name="Henrissat B."/>
            <person name="Mortensen U.H."/>
            <person name="Larsen T.O."/>
            <person name="De vries R.P."/>
            <person name="Grigoriev I.V."/>
            <person name="Machida M."/>
            <person name="Baker S.E."/>
            <person name="Andersen M.R."/>
        </authorList>
    </citation>
    <scope>NUCLEOTIDE SEQUENCE [LARGE SCALE GENOMIC DNA]</scope>
    <source>
        <strain evidence="9 10">CBS 117618</strain>
    </source>
</reference>
<evidence type="ECO:0000256" key="2">
    <source>
        <dbReference type="ARBA" id="ARBA00005011"/>
    </source>
</evidence>
<organism evidence="9 10">
    <name type="scientific">Aspergillus parasiticus</name>
    <dbReference type="NCBI Taxonomy" id="5067"/>
    <lineage>
        <taxon>Eukaryota</taxon>
        <taxon>Fungi</taxon>
        <taxon>Dikarya</taxon>
        <taxon>Ascomycota</taxon>
        <taxon>Pezizomycotina</taxon>
        <taxon>Eurotiomycetes</taxon>
        <taxon>Eurotiomycetidae</taxon>
        <taxon>Eurotiales</taxon>
        <taxon>Aspergillaceae</taxon>
        <taxon>Aspergillus</taxon>
        <taxon>Aspergillus subgen. Circumdati</taxon>
    </lineage>
</organism>
<dbReference type="SUPFAM" id="SSF53383">
    <property type="entry name" value="PLP-dependent transferases"/>
    <property type="match status" value="1"/>
</dbReference>
<dbReference type="OMA" id="VEVEECM"/>
<sequence length="406" mass="44157">MKPGHFKLENAIRPNIYALPKYITSTSDEFQARSKILLDANENSLGTCLAPPAKSSNGCDPNELLGYIFASTMSLNRYPSASQAQLKSRIAESRKEFEITKDMICLGTGAADVIDLLLRVTCRPGKDAILVTPPTFGLYKVRAAFQEAEVISCPLDESFNLQVDHVHKELEKSPNVKLVFLASPGNPTGTLIPLEDIKAVLDHSSLKGYVVVDEAYIDYTNCPDKATALNLLSEYANLIVVQTLSKGAGLAGIRLGIAFAQPETISMLDKLQMPYCIPTPTSILAQAALSPDGRRSQKRLVEDVIANRESLVQALAEPSTTKLGVGKPLGAGEANFVVLPILNRATTAPDRERAQLVEKKMQENHSISIRYIGMMAHCDGCLRITVGTEDENKQFVEGLRTVLSAN</sequence>
<dbReference type="Pfam" id="PF00155">
    <property type="entry name" value="Aminotran_1_2"/>
    <property type="match status" value="1"/>
</dbReference>
<dbReference type="InterPro" id="IPR015422">
    <property type="entry name" value="PyrdxlP-dep_Trfase_small"/>
</dbReference>
<dbReference type="Gene3D" id="3.90.1150.10">
    <property type="entry name" value="Aspartate Aminotransferase, domain 1"/>
    <property type="match status" value="1"/>
</dbReference>
<evidence type="ECO:0000256" key="5">
    <source>
        <dbReference type="ARBA" id="ARBA00022679"/>
    </source>
</evidence>
<protein>
    <recommendedName>
        <fullName evidence="3">histidinol-phosphate transaminase</fullName>
        <ecNumber evidence="3">2.6.1.9</ecNumber>
    </recommendedName>
</protein>
<keyword evidence="4" id="KW-0032">Aminotransferase</keyword>
<evidence type="ECO:0000313" key="9">
    <source>
        <dbReference type="EMBL" id="KAB8211534.1"/>
    </source>
</evidence>
<evidence type="ECO:0000313" key="10">
    <source>
        <dbReference type="Proteomes" id="UP000326532"/>
    </source>
</evidence>
<dbReference type="GO" id="GO:0030170">
    <property type="term" value="F:pyridoxal phosphate binding"/>
    <property type="evidence" value="ECO:0007669"/>
    <property type="project" value="InterPro"/>
</dbReference>
<dbReference type="InterPro" id="IPR004839">
    <property type="entry name" value="Aminotransferase_I/II_large"/>
</dbReference>
<dbReference type="EMBL" id="ML734938">
    <property type="protein sequence ID" value="KAB8211534.1"/>
    <property type="molecule type" value="Genomic_DNA"/>
</dbReference>
<comment type="pathway">
    <text evidence="2">Amino-acid biosynthesis; L-histidine biosynthesis; L-histidine from 5-phospho-alpha-D-ribose 1-diphosphate: step 7/9.</text>
</comment>
<dbReference type="VEuPathDB" id="FungiDB:BDV34DRAFT_208708"/>
<dbReference type="EC" id="2.6.1.9" evidence="3"/>
<dbReference type="PANTHER" id="PTHR42885:SF2">
    <property type="entry name" value="HISTIDINOL-PHOSPHATE AMINOTRANSFERASE"/>
    <property type="match status" value="1"/>
</dbReference>